<reference evidence="1" key="2">
    <citation type="submission" date="2018-08" db="UniProtKB">
        <authorList>
            <consortium name="EnsemblPlants"/>
        </authorList>
    </citation>
    <scope>IDENTIFICATION</scope>
    <source>
        <strain evidence="1">Yugu1</strain>
    </source>
</reference>
<evidence type="ECO:0000313" key="2">
    <source>
        <dbReference type="Proteomes" id="UP000004995"/>
    </source>
</evidence>
<dbReference type="HOGENOM" id="CLU_3160892_0_0_1"/>
<dbReference type="EMBL" id="AGNK02000605">
    <property type="status" value="NOT_ANNOTATED_CDS"/>
    <property type="molecule type" value="Genomic_DNA"/>
</dbReference>
<dbReference type="InParanoid" id="K3Z1U1"/>
<dbReference type="EnsemblPlants" id="KQL32129">
    <property type="protein sequence ID" value="KQL32129"/>
    <property type="gene ID" value="SETIT_020509mg"/>
</dbReference>
<dbReference type="AlphaFoldDB" id="K3Z1U1"/>
<sequence>MCVCVRVYWSPSFGTIIAMYYVRTPGRPPAASVCIVEIDPSTWSTPTS</sequence>
<accession>K3Z1U1</accession>
<proteinExistence type="predicted"/>
<reference evidence="2" key="1">
    <citation type="journal article" date="2012" name="Nat. Biotechnol.">
        <title>Reference genome sequence of the model plant Setaria.</title>
        <authorList>
            <person name="Bennetzen J.L."/>
            <person name="Schmutz J."/>
            <person name="Wang H."/>
            <person name="Percifield R."/>
            <person name="Hawkins J."/>
            <person name="Pontaroli A.C."/>
            <person name="Estep M."/>
            <person name="Feng L."/>
            <person name="Vaughn J.N."/>
            <person name="Grimwood J."/>
            <person name="Jenkins J."/>
            <person name="Barry K."/>
            <person name="Lindquist E."/>
            <person name="Hellsten U."/>
            <person name="Deshpande S."/>
            <person name="Wang X."/>
            <person name="Wu X."/>
            <person name="Mitros T."/>
            <person name="Triplett J."/>
            <person name="Yang X."/>
            <person name="Ye C.Y."/>
            <person name="Mauro-Herrera M."/>
            <person name="Wang L."/>
            <person name="Li P."/>
            <person name="Sharma M."/>
            <person name="Sharma R."/>
            <person name="Ronald P.C."/>
            <person name="Panaud O."/>
            <person name="Kellogg E.A."/>
            <person name="Brutnell T.P."/>
            <person name="Doust A.N."/>
            <person name="Tuskan G.A."/>
            <person name="Rokhsar D."/>
            <person name="Devos K.M."/>
        </authorList>
    </citation>
    <scope>NUCLEOTIDE SEQUENCE [LARGE SCALE GENOMIC DNA]</scope>
    <source>
        <strain evidence="2">cv. Yugu1</strain>
    </source>
</reference>
<dbReference type="Gramene" id="KQL32129">
    <property type="protein sequence ID" value="KQL32129"/>
    <property type="gene ID" value="SETIT_020509mg"/>
</dbReference>
<organism evidence="1 2">
    <name type="scientific">Setaria italica</name>
    <name type="common">Foxtail millet</name>
    <name type="synonym">Panicum italicum</name>
    <dbReference type="NCBI Taxonomy" id="4555"/>
    <lineage>
        <taxon>Eukaryota</taxon>
        <taxon>Viridiplantae</taxon>
        <taxon>Streptophyta</taxon>
        <taxon>Embryophyta</taxon>
        <taxon>Tracheophyta</taxon>
        <taxon>Spermatophyta</taxon>
        <taxon>Magnoliopsida</taxon>
        <taxon>Liliopsida</taxon>
        <taxon>Poales</taxon>
        <taxon>Poaceae</taxon>
        <taxon>PACMAD clade</taxon>
        <taxon>Panicoideae</taxon>
        <taxon>Panicodae</taxon>
        <taxon>Paniceae</taxon>
        <taxon>Cenchrinae</taxon>
        <taxon>Setaria</taxon>
    </lineage>
</organism>
<keyword evidence="2" id="KW-1185">Reference proteome</keyword>
<evidence type="ECO:0000313" key="1">
    <source>
        <dbReference type="EnsemblPlants" id="KQL32129"/>
    </source>
</evidence>
<protein>
    <submittedName>
        <fullName evidence="1">Uncharacterized protein</fullName>
    </submittedName>
</protein>
<name>K3Z1U1_SETIT</name>
<dbReference type="Proteomes" id="UP000004995">
    <property type="component" value="Unassembled WGS sequence"/>
</dbReference>